<reference evidence="4" key="2">
    <citation type="submission" date="2020-03" db="EMBL/GenBank/DDBJ databases">
        <title>Complete Genome Sequence of Adlercreutzia sp. strain 8CFCBH1 Producing Equol, Isolated from Healthy Japanese Feces.</title>
        <authorList>
            <person name="Ogata Y."/>
            <person name="Sakamoto M."/>
            <person name="Ohkuma M."/>
            <person name="Hattori M."/>
            <person name="Suda W."/>
        </authorList>
    </citation>
    <scope>NUCLEOTIDE SEQUENCE [LARGE SCALE GENOMIC DNA]</scope>
    <source>
        <strain evidence="4">8CFCBH1</strain>
    </source>
</reference>
<evidence type="ECO:0000313" key="4">
    <source>
        <dbReference type="Proteomes" id="UP000501727"/>
    </source>
</evidence>
<feature type="compositionally biased region" description="Polar residues" evidence="1">
    <location>
        <begin position="29"/>
        <end position="42"/>
    </location>
</feature>
<organism evidence="3 4">
    <name type="scientific">Adlercreutzia hattorii</name>
    <dbReference type="NCBI Taxonomy" id="2707299"/>
    <lineage>
        <taxon>Bacteria</taxon>
        <taxon>Bacillati</taxon>
        <taxon>Actinomycetota</taxon>
        <taxon>Coriobacteriia</taxon>
        <taxon>Eggerthellales</taxon>
        <taxon>Eggerthellaceae</taxon>
        <taxon>Adlercreutzia</taxon>
    </lineage>
</organism>
<keyword evidence="2" id="KW-1133">Transmembrane helix</keyword>
<dbReference type="AlphaFoldDB" id="A0A6F8SPT2"/>
<gene>
    <name evidence="3" type="ORF">ADCFC_22810</name>
</gene>
<feature type="transmembrane region" description="Helical" evidence="2">
    <location>
        <begin position="119"/>
        <end position="141"/>
    </location>
</feature>
<dbReference type="EMBL" id="AP022829">
    <property type="protein sequence ID" value="BCA89784.1"/>
    <property type="molecule type" value="Genomic_DNA"/>
</dbReference>
<feature type="region of interest" description="Disordered" evidence="1">
    <location>
        <begin position="1"/>
        <end position="42"/>
    </location>
</feature>
<dbReference type="KEGG" id="ahat:ADCFC_24030"/>
<evidence type="ECO:0000256" key="1">
    <source>
        <dbReference type="SAM" id="MobiDB-lite"/>
    </source>
</evidence>
<keyword evidence="2" id="KW-0472">Membrane</keyword>
<reference evidence="4" key="1">
    <citation type="journal article" date="2020" name="Microbiol. Resour. Announc.">
        <title>Complete Genome Sequence of Adlercreutzia sp. Strain 8CFCBH1, a Potent Producer of Equol, Isolated from Healthy Japanese Feces.</title>
        <authorList>
            <person name="Ogata Y."/>
            <person name="Sakamoto M."/>
            <person name="Ohkuma M."/>
            <person name="Hattori M."/>
            <person name="Suda W."/>
        </authorList>
    </citation>
    <scope>NUCLEOTIDE SEQUENCE [LARGE SCALE GENOMIC DNA]</scope>
    <source>
        <strain evidence="4">8CFCBH1</strain>
    </source>
</reference>
<dbReference type="Proteomes" id="UP000501727">
    <property type="component" value="Chromosome"/>
</dbReference>
<feature type="compositionally biased region" description="Low complexity" evidence="1">
    <location>
        <begin position="19"/>
        <end position="28"/>
    </location>
</feature>
<protein>
    <submittedName>
        <fullName evidence="3">Uncharacterized protein</fullName>
    </submittedName>
</protein>
<keyword evidence="4" id="KW-1185">Reference proteome</keyword>
<sequence>MTDQQNPFSNMPEPPAAPDPAQAFDNAQCQGQAAQSYDVDQTAQEACDPYQAQAQRPYGAGQAYDPYQAQAQQQPYQQPYQATYEQPQPAYQQVYAQPVAPAAPTTLYPMTDTDRNLRLVAFIFCILSLVGSCWLIIPLAWMIPMSVISWGIYKGTKANTVAFGVCTLIFCSLVAGILLLCSNKDR</sequence>
<accession>A0A6F8SPT2</accession>
<dbReference type="RefSeq" id="WP_181815597.1">
    <property type="nucleotide sequence ID" value="NZ_AP022829.1"/>
</dbReference>
<name>A0A6F8SPT2_9ACTN</name>
<keyword evidence="2" id="KW-0812">Transmembrane</keyword>
<proteinExistence type="predicted"/>
<evidence type="ECO:0000313" key="3">
    <source>
        <dbReference type="EMBL" id="BCA89784.1"/>
    </source>
</evidence>
<evidence type="ECO:0000256" key="2">
    <source>
        <dbReference type="SAM" id="Phobius"/>
    </source>
</evidence>
<feature type="transmembrane region" description="Helical" evidence="2">
    <location>
        <begin position="161"/>
        <end position="181"/>
    </location>
</feature>